<feature type="compositionally biased region" description="Low complexity" evidence="1">
    <location>
        <begin position="931"/>
        <end position="943"/>
    </location>
</feature>
<evidence type="ECO:0000313" key="3">
    <source>
        <dbReference type="Proteomes" id="UP001285908"/>
    </source>
</evidence>
<feature type="compositionally biased region" description="Low complexity" evidence="1">
    <location>
        <begin position="1002"/>
        <end position="1012"/>
    </location>
</feature>
<feature type="compositionally biased region" description="Basic and acidic residues" evidence="1">
    <location>
        <begin position="237"/>
        <end position="256"/>
    </location>
</feature>
<protein>
    <submittedName>
        <fullName evidence="2">Uncharacterized protein</fullName>
    </submittedName>
</protein>
<feature type="compositionally biased region" description="Low complexity" evidence="1">
    <location>
        <begin position="821"/>
        <end position="832"/>
    </location>
</feature>
<feature type="compositionally biased region" description="Basic residues" evidence="1">
    <location>
        <begin position="211"/>
        <end position="220"/>
    </location>
</feature>
<feature type="compositionally biased region" description="Low complexity" evidence="1">
    <location>
        <begin position="801"/>
        <end position="813"/>
    </location>
</feature>
<proteinExistence type="predicted"/>
<feature type="region of interest" description="Disordered" evidence="1">
    <location>
        <begin position="54"/>
        <end position="114"/>
    </location>
</feature>
<feature type="region of interest" description="Disordered" evidence="1">
    <location>
        <begin position="1579"/>
        <end position="1658"/>
    </location>
</feature>
<feature type="compositionally biased region" description="Pro residues" evidence="1">
    <location>
        <begin position="758"/>
        <end position="770"/>
    </location>
</feature>
<feature type="compositionally biased region" description="Low complexity" evidence="1">
    <location>
        <begin position="460"/>
        <end position="484"/>
    </location>
</feature>
<organism evidence="2 3">
    <name type="scientific">Neurospora hispaniola</name>
    <dbReference type="NCBI Taxonomy" id="588809"/>
    <lineage>
        <taxon>Eukaryota</taxon>
        <taxon>Fungi</taxon>
        <taxon>Dikarya</taxon>
        <taxon>Ascomycota</taxon>
        <taxon>Pezizomycotina</taxon>
        <taxon>Sordariomycetes</taxon>
        <taxon>Sordariomycetidae</taxon>
        <taxon>Sordariales</taxon>
        <taxon>Sordariaceae</taxon>
        <taxon>Neurospora</taxon>
    </lineage>
</organism>
<feature type="compositionally biased region" description="Low complexity" evidence="1">
    <location>
        <begin position="884"/>
        <end position="894"/>
    </location>
</feature>
<feature type="compositionally biased region" description="Polar residues" evidence="1">
    <location>
        <begin position="1327"/>
        <end position="1350"/>
    </location>
</feature>
<feature type="compositionally biased region" description="Basic and acidic residues" evidence="1">
    <location>
        <begin position="1239"/>
        <end position="1251"/>
    </location>
</feature>
<gene>
    <name evidence="2" type="ORF">B0T23DRAFT_450178</name>
</gene>
<dbReference type="Proteomes" id="UP001285908">
    <property type="component" value="Unassembled WGS sequence"/>
</dbReference>
<feature type="compositionally biased region" description="Basic and acidic residues" evidence="1">
    <location>
        <begin position="2022"/>
        <end position="2036"/>
    </location>
</feature>
<reference evidence="2 3" key="1">
    <citation type="journal article" date="2023" name="Mol. Phylogenet. Evol.">
        <title>Genome-scale phylogeny and comparative genomics of the fungal order Sordariales.</title>
        <authorList>
            <person name="Hensen N."/>
            <person name="Bonometti L."/>
            <person name="Westerberg I."/>
            <person name="Brannstrom I.O."/>
            <person name="Guillou S."/>
            <person name="Cros-Aarteil S."/>
            <person name="Calhoun S."/>
            <person name="Haridas S."/>
            <person name="Kuo A."/>
            <person name="Mondo S."/>
            <person name="Pangilinan J."/>
            <person name="Riley R."/>
            <person name="LaButti K."/>
            <person name="Andreopoulos B."/>
            <person name="Lipzen A."/>
            <person name="Chen C."/>
            <person name="Yan M."/>
            <person name="Daum C."/>
            <person name="Ng V."/>
            <person name="Clum A."/>
            <person name="Steindorff A."/>
            <person name="Ohm R.A."/>
            <person name="Martin F."/>
            <person name="Silar P."/>
            <person name="Natvig D.O."/>
            <person name="Lalanne C."/>
            <person name="Gautier V."/>
            <person name="Ament-Velasquez S.L."/>
            <person name="Kruys A."/>
            <person name="Hutchinson M.I."/>
            <person name="Powell A.J."/>
            <person name="Barry K."/>
            <person name="Miller A.N."/>
            <person name="Grigoriev I.V."/>
            <person name="Debuchy R."/>
            <person name="Gladieux P."/>
            <person name="Hiltunen Thoren M."/>
            <person name="Johannesson H."/>
        </authorList>
    </citation>
    <scope>NUCLEOTIDE SEQUENCE [LARGE SCALE GENOMIC DNA]</scope>
    <source>
        <strain evidence="2 3">FGSC 10403</strain>
    </source>
</reference>
<feature type="compositionally biased region" description="Gly residues" evidence="1">
    <location>
        <begin position="625"/>
        <end position="648"/>
    </location>
</feature>
<feature type="compositionally biased region" description="Basic and acidic residues" evidence="1">
    <location>
        <begin position="395"/>
        <end position="407"/>
    </location>
</feature>
<feature type="region of interest" description="Disordered" evidence="1">
    <location>
        <begin position="1134"/>
        <end position="1533"/>
    </location>
</feature>
<feature type="compositionally biased region" description="Basic and acidic residues" evidence="1">
    <location>
        <begin position="2081"/>
        <end position="2096"/>
    </location>
</feature>
<dbReference type="GeneID" id="87878702"/>
<name>A0AAJ0MVL2_9PEZI</name>
<keyword evidence="3" id="KW-1185">Reference proteome</keyword>
<feature type="compositionally biased region" description="Acidic residues" evidence="1">
    <location>
        <begin position="2048"/>
        <end position="2059"/>
    </location>
</feature>
<feature type="compositionally biased region" description="Acidic residues" evidence="1">
    <location>
        <begin position="226"/>
        <end position="235"/>
    </location>
</feature>
<feature type="compositionally biased region" description="Gly residues" evidence="1">
    <location>
        <begin position="775"/>
        <end position="785"/>
    </location>
</feature>
<accession>A0AAJ0MVL2</accession>
<feature type="compositionally biased region" description="Polar residues" evidence="1">
    <location>
        <begin position="1153"/>
        <end position="1180"/>
    </location>
</feature>
<feature type="compositionally biased region" description="Acidic residues" evidence="1">
    <location>
        <begin position="416"/>
        <end position="428"/>
    </location>
</feature>
<comment type="caution">
    <text evidence="2">The sequence shown here is derived from an EMBL/GenBank/DDBJ whole genome shotgun (WGS) entry which is preliminary data.</text>
</comment>
<feature type="compositionally biased region" description="Polar residues" evidence="1">
    <location>
        <begin position="1446"/>
        <end position="1462"/>
    </location>
</feature>
<sequence length="2116" mass="225351">MAPSRRKKGKEVDRSPTSILKHGDYTVSLTSWLAGGPVVLGKKPRRVIDLKVERDRKSETSDQSLVLARKDHDAAASDMEVGTSGSEGALTLTSRQRREPKGSSQPAVSSKPFLTYEEKRVEKFTIRPPPVVFNTPEDVPTGWLEAMLNQRKNGESSKAVPKKAISYEHNDSEDYEAGYDSPPHNKSKLLPKKSSSASRKASEIRIETKSSSKKGTRKVKVITADATDESDESLSDVESRRPMKTKKLESRSMTKERIKKKMHVEVSDEETADKVTTDIESSDIESTDVEPRSKPTSKKKPSTPPKKAGSSKVKVETRGRKGKQKVVVEASSEEEDSSVESITEAEPSPPKKSKNKNRVTVTEITRKGKKKTITVESSDEADIAHVKSRSSQKGKKSEIRVKTSDKTKAKKVTFEPTDELETTDDATTDAEPTPATAQKGKGKSKTKAKTKIEVESPDPVETTDAVTTDDATQTEAETTDADTAVAEKPKGTPAAGKADNDWTPSQDASILSMKEGGEPWANIGSAIGRNKNEVKKRHQELVRSGAAQVNKGNQSKAHKAQNKKNKNNEAGPSHASVADETMGSGELPGFGFDADQDNSNNNDNNNNGDGWSGGGDQKNNNTDNNGGGGEGAWGGGNQTDNNGGGDVGPGFDTPAWSADCTGGGDQDTNNNNNSNNDNNNNGFGDAGWGGGDQENNGGGNVGPGPGDGWAADRTGGDKPPSNSGSKNGLNQGKPPSNKPPSNNGGCGPGSNNGNRPPSNKPPSNKPPSNKPPSNSGGGGNNGGSNQGNKPPSNNGQGGSSNQGNKPPSNSGNNGWSGGSNQGNKPPSNSGNNGWSGGSNQGNNKPPSNNGDWGSGSNQGNNNNNNNTKPPSNSGGWNTGGSNYGGSNNKPPSNSGRGGGSNQGNKPPSNNGDWGNTGPTQNNNGGGGSGSNQGNKPPSNSSGWENGGSNQGNRPPSNNGDWGSGSNQVNNDNVKPPSNAGSARGSNYGKPPSNNGGWGSGSNSGNKPPSNNGNWGGGSNQGSKPPSDSGGWNKGGSNQGGRPPSNTDWGGGSNHGKPPSNGGGWDSGSNNGNKPPSNNDSNRGSGSQQGEEKAKSVEKELSMKDQEIKDLKERVSAEKMQRLEAENFALRIQNRANRLNQNKQPEDGMGWNTGGSDNNWRPPSAAGSTRSNKPPDNNTGWKSGPGSDQGWSVAPNPGYKLPSNSGWVPKNFVPPQGSKPPSNTAPPGSPDGWIYGSPTESERGRMAKRVEAWKGSISSPKEEGHWGTPDGGWHATPATDSRPREIAPDNTRGRGPAVRSTSAKDWKQGLTRVDEEPDTGCEMWKKPPSNNGKPGSNAGRNSPGNFNNKPSGEQYGWNSGPDAVAGTGTGWGGGSDQVSTPSFRHPAKDEWTGGTKGNDKPPSNKPPSNKPPSNNGDWTPGLGAATGWKADCTKPPSDSGWGGGSNQGKDNNKPPSNAGSARGSNYGKPPSNNEGWNYAPIGGTSKNNNSNNNKATGGNDSLTAFLQNPPPWGADCTGPWDSNKPANNKADKGDVQNALNIHTVRDLPGYNRDVAPMGLSGFPPVVEHYAPVPVPPVTPGPSGRYPSTPYSATPHPPGWLPKSEAQTTLLPLYNNPPPQAPQPSHDAPWNSTSWDTKPAVTTKPPGGPSSYQPGQRSAQCKTLSEEDLRSLYKQVVFSAMSSRQPLLQPKPDRDFTLRDCWVLIALSEQYDHSSASKEKWFELQAKFASATGRMVDVKLLRQKVKQGEKEAKVVEGWEDDEVGWRYKKKWEMETAWAHLLLARGVGGIEFLPPNLQRMNKVANIFSLYSRDPSEVPGIPFDLSPQDALRPETVFRICTAAKRDFDPFITSDLGEFLARIRHVLSLVLGHPDCNDEDRKKVDDAWQCVCHDVREAISFIRQNRELLCAAWEAGRPYLGPDTKAGRARITKAQVSMELKLADHSSLVPDNPSRESINEACFSSPATTAPTPEDHRLRQHELVIPNPTPSRSFPSGDKEECVKATRTALGALSLSEQNRRRNKATSPERARRDQHEDEGYNRMSDMGHVSSEDDENDDEDLDIQNDMGCFRLPDRDGRSSAPTSESRHQNQHEDKGRIRMSDLGYVSPEDDDDGGGGNYW</sequence>
<feature type="compositionally biased region" description="Polar residues" evidence="1">
    <location>
        <begin position="83"/>
        <end position="94"/>
    </location>
</feature>
<dbReference type="EMBL" id="JAULSX010000001">
    <property type="protein sequence ID" value="KAK3499372.1"/>
    <property type="molecule type" value="Genomic_DNA"/>
</dbReference>
<feature type="compositionally biased region" description="Low complexity" evidence="1">
    <location>
        <begin position="730"/>
        <end position="743"/>
    </location>
</feature>
<dbReference type="RefSeq" id="XP_062697005.1">
    <property type="nucleotide sequence ID" value="XM_062841080.1"/>
</dbReference>
<feature type="region of interest" description="Disordered" evidence="1">
    <location>
        <begin position="144"/>
        <end position="1113"/>
    </location>
</feature>
<feature type="compositionally biased region" description="Polar residues" evidence="1">
    <location>
        <begin position="953"/>
        <end position="972"/>
    </location>
</feature>
<feature type="compositionally biased region" description="Low complexity" evidence="1">
    <location>
        <begin position="666"/>
        <end position="683"/>
    </location>
</feature>
<feature type="compositionally biased region" description="Low complexity" evidence="1">
    <location>
        <begin position="1481"/>
        <end position="1498"/>
    </location>
</feature>
<feature type="compositionally biased region" description="Low complexity" evidence="1">
    <location>
        <begin position="840"/>
        <end position="875"/>
    </location>
</feature>
<feature type="compositionally biased region" description="Polar residues" evidence="1">
    <location>
        <begin position="720"/>
        <end position="729"/>
    </location>
</feature>
<feature type="compositionally biased region" description="Low complexity" evidence="1">
    <location>
        <begin position="597"/>
        <end position="609"/>
    </location>
</feature>
<feature type="compositionally biased region" description="Basic and acidic residues" evidence="1">
    <location>
        <begin position="200"/>
        <end position="210"/>
    </location>
</feature>
<evidence type="ECO:0000256" key="1">
    <source>
        <dbReference type="SAM" id="MobiDB-lite"/>
    </source>
</evidence>
<feature type="compositionally biased region" description="Basic residues" evidence="1">
    <location>
        <begin position="556"/>
        <end position="565"/>
    </location>
</feature>
<feature type="compositionally biased region" description="Gly residues" evidence="1">
    <location>
        <begin position="684"/>
        <end position="707"/>
    </location>
</feature>
<evidence type="ECO:0000313" key="2">
    <source>
        <dbReference type="EMBL" id="KAK3499372.1"/>
    </source>
</evidence>
<feature type="compositionally biased region" description="Basic residues" evidence="1">
    <location>
        <begin position="440"/>
        <end position="449"/>
    </location>
</feature>
<feature type="compositionally biased region" description="Low complexity" evidence="1">
    <location>
        <begin position="429"/>
        <end position="439"/>
    </location>
</feature>
<feature type="compositionally biased region" description="Low complexity" evidence="1">
    <location>
        <begin position="1066"/>
        <end position="1081"/>
    </location>
</feature>
<feature type="region of interest" description="Disordered" evidence="1">
    <location>
        <begin position="2004"/>
        <end position="2116"/>
    </location>
</feature>
<feature type="compositionally biased region" description="Basic and acidic residues" evidence="1">
    <location>
        <begin position="1089"/>
        <end position="1113"/>
    </location>
</feature>